<proteinExistence type="predicted"/>
<protein>
    <recommendedName>
        <fullName evidence="2">MEKHLA domain-containing protein</fullName>
    </recommendedName>
</protein>
<sequence length="338" mass="37089">MLLSRKTLRSSGDAARGLALLDRPCRRCTGRWPSVAVLAAKKGGDKKGGDKKGPKKSALADLMKKKEAAASAPSGGQLAQPTQYDTAETRMLAFQICDSYWRLTKKYLLEGVDFNRLPSELYRAPFALLAHNRFQEGVTDPIYTYGNRAALEVFELSWEELLQTPSRKSAADDPSAQQDRNGLLDRAAETGVVEGFEVWRVSKSGRRFKIKDGTLFNIMDRQGTKLGQAAVFQRYELEDGRVVEITAAPREAEAEGEGEGGLGGIPSPEEMAAAEAAVAEQAAAVRALKEQQGLSNQDIPVQLAVYELKKRKERLAALQKRLEEELAAAKALFDDEDE</sequence>
<dbReference type="SUPFAM" id="SSF55785">
    <property type="entry name" value="PYP-like sensor domain (PAS domain)"/>
    <property type="match status" value="1"/>
</dbReference>
<feature type="domain" description="MEKHLA" evidence="2">
    <location>
        <begin position="93"/>
        <end position="236"/>
    </location>
</feature>
<evidence type="ECO:0000259" key="2">
    <source>
        <dbReference type="Pfam" id="PF08670"/>
    </source>
</evidence>
<reference evidence="3 4" key="1">
    <citation type="journal article" date="2023" name="Commun. Biol.">
        <title>Reorganization of the ancestral sex-determining regions during the evolution of trioecy in Pleodorina starrii.</title>
        <authorList>
            <person name="Takahashi K."/>
            <person name="Suzuki S."/>
            <person name="Kawai-Toyooka H."/>
            <person name="Yamamoto K."/>
            <person name="Hamaji T."/>
            <person name="Ootsuki R."/>
            <person name="Yamaguchi H."/>
            <person name="Kawachi M."/>
            <person name="Higashiyama T."/>
            <person name="Nozaki H."/>
        </authorList>
    </citation>
    <scope>NUCLEOTIDE SEQUENCE [LARGE SCALE GENOMIC DNA]</scope>
    <source>
        <strain evidence="3 4">NIES-4479</strain>
    </source>
</reference>
<evidence type="ECO:0000313" key="3">
    <source>
        <dbReference type="EMBL" id="GLC51069.1"/>
    </source>
</evidence>
<dbReference type="Pfam" id="PF08670">
    <property type="entry name" value="MEKHLA"/>
    <property type="match status" value="1"/>
</dbReference>
<dbReference type="InterPro" id="IPR035965">
    <property type="entry name" value="PAS-like_dom_sf"/>
</dbReference>
<evidence type="ECO:0000256" key="1">
    <source>
        <dbReference type="SAM" id="Coils"/>
    </source>
</evidence>
<accession>A0A9W6BFD7</accession>
<dbReference type="AlphaFoldDB" id="A0A9W6BFD7"/>
<name>A0A9W6BFD7_9CHLO</name>
<feature type="coiled-coil region" evidence="1">
    <location>
        <begin position="271"/>
        <end position="335"/>
    </location>
</feature>
<dbReference type="EMBL" id="BRXU01000004">
    <property type="protein sequence ID" value="GLC51069.1"/>
    <property type="molecule type" value="Genomic_DNA"/>
</dbReference>
<organism evidence="3 4">
    <name type="scientific">Pleodorina starrii</name>
    <dbReference type="NCBI Taxonomy" id="330485"/>
    <lineage>
        <taxon>Eukaryota</taxon>
        <taxon>Viridiplantae</taxon>
        <taxon>Chlorophyta</taxon>
        <taxon>core chlorophytes</taxon>
        <taxon>Chlorophyceae</taxon>
        <taxon>CS clade</taxon>
        <taxon>Chlamydomonadales</taxon>
        <taxon>Volvocaceae</taxon>
        <taxon>Pleodorina</taxon>
    </lineage>
</organism>
<keyword evidence="4" id="KW-1185">Reference proteome</keyword>
<gene>
    <name evidence="3" type="primary">PLESTMB000616</name>
    <name evidence="3" type="ORF">PLESTB_000462500</name>
</gene>
<comment type="caution">
    <text evidence="3">The sequence shown here is derived from an EMBL/GenBank/DDBJ whole genome shotgun (WGS) entry which is preliminary data.</text>
</comment>
<dbReference type="Proteomes" id="UP001165080">
    <property type="component" value="Unassembled WGS sequence"/>
</dbReference>
<dbReference type="OrthoDB" id="10266517at2759"/>
<evidence type="ECO:0000313" key="4">
    <source>
        <dbReference type="Proteomes" id="UP001165080"/>
    </source>
</evidence>
<keyword evidence="1" id="KW-0175">Coiled coil</keyword>
<dbReference type="InterPro" id="IPR013978">
    <property type="entry name" value="MEKHLA"/>
</dbReference>